<proteinExistence type="predicted"/>
<evidence type="ECO:0000256" key="1">
    <source>
        <dbReference type="SAM" id="MobiDB-lite"/>
    </source>
</evidence>
<reference evidence="4" key="2">
    <citation type="submission" date="2015-01" db="EMBL/GenBank/DDBJ databases">
        <title>Evolutionary Origins and Diversification of the Mycorrhizal Mutualists.</title>
        <authorList>
            <consortium name="DOE Joint Genome Institute"/>
            <consortium name="Mycorrhizal Genomics Consortium"/>
            <person name="Kohler A."/>
            <person name="Kuo A."/>
            <person name="Nagy L.G."/>
            <person name="Floudas D."/>
            <person name="Copeland A."/>
            <person name="Barry K.W."/>
            <person name="Cichocki N."/>
            <person name="Veneault-Fourrey C."/>
            <person name="LaButti K."/>
            <person name="Lindquist E.A."/>
            <person name="Lipzen A."/>
            <person name="Lundell T."/>
            <person name="Morin E."/>
            <person name="Murat C."/>
            <person name="Riley R."/>
            <person name="Ohm R."/>
            <person name="Sun H."/>
            <person name="Tunlid A."/>
            <person name="Henrissat B."/>
            <person name="Grigoriev I.V."/>
            <person name="Hibbett D.S."/>
            <person name="Martin F."/>
        </authorList>
    </citation>
    <scope>NUCLEOTIDE SEQUENCE [LARGE SCALE GENOMIC DNA]</scope>
    <source>
        <strain evidence="4">h7</strain>
    </source>
</reference>
<evidence type="ECO:0000313" key="4">
    <source>
        <dbReference type="Proteomes" id="UP000053424"/>
    </source>
</evidence>
<dbReference type="AlphaFoldDB" id="A0A0C3C490"/>
<evidence type="ECO:0000256" key="2">
    <source>
        <dbReference type="SAM" id="Phobius"/>
    </source>
</evidence>
<keyword evidence="2" id="KW-0472">Membrane</keyword>
<accession>A0A0C3C490</accession>
<dbReference type="OrthoDB" id="3051618at2759"/>
<gene>
    <name evidence="3" type="ORF">M413DRAFT_30240</name>
</gene>
<feature type="compositionally biased region" description="Basic residues" evidence="1">
    <location>
        <begin position="61"/>
        <end position="76"/>
    </location>
</feature>
<sequence>MSDIDNYPSKYYKYLETQRRVSKWVEKSGSLPSQSISQVPRPGSKRKRTSESTDTFIHPVSPHRHSSKRHNPKKPRRDSEQPRDGTMEISPAFALVSSSFFVWALLPSLLTLSAFVVVLSLASLNDQTSQERRDGGAAANKPE</sequence>
<reference evidence="3 4" key="1">
    <citation type="submission" date="2014-04" db="EMBL/GenBank/DDBJ databases">
        <authorList>
            <consortium name="DOE Joint Genome Institute"/>
            <person name="Kuo A."/>
            <person name="Gay G."/>
            <person name="Dore J."/>
            <person name="Kohler A."/>
            <person name="Nagy L.G."/>
            <person name="Floudas D."/>
            <person name="Copeland A."/>
            <person name="Barry K.W."/>
            <person name="Cichocki N."/>
            <person name="Veneault-Fourrey C."/>
            <person name="LaButti K."/>
            <person name="Lindquist E.A."/>
            <person name="Lipzen A."/>
            <person name="Lundell T."/>
            <person name="Morin E."/>
            <person name="Murat C."/>
            <person name="Sun H."/>
            <person name="Tunlid A."/>
            <person name="Henrissat B."/>
            <person name="Grigoriev I.V."/>
            <person name="Hibbett D.S."/>
            <person name="Martin F."/>
            <person name="Nordberg H.P."/>
            <person name="Cantor M.N."/>
            <person name="Hua S.X."/>
        </authorList>
    </citation>
    <scope>NUCLEOTIDE SEQUENCE [LARGE SCALE GENOMIC DNA]</scope>
    <source>
        <strain evidence="4">h7</strain>
    </source>
</reference>
<feature type="region of interest" description="Disordered" evidence="1">
    <location>
        <begin position="25"/>
        <end position="85"/>
    </location>
</feature>
<dbReference type="EMBL" id="KN831791">
    <property type="protein sequence ID" value="KIM38416.1"/>
    <property type="molecule type" value="Genomic_DNA"/>
</dbReference>
<dbReference type="HOGENOM" id="CLU_1787155_0_0_1"/>
<keyword evidence="4" id="KW-1185">Reference proteome</keyword>
<keyword evidence="2" id="KW-1133">Transmembrane helix</keyword>
<organism evidence="3 4">
    <name type="scientific">Hebeloma cylindrosporum</name>
    <dbReference type="NCBI Taxonomy" id="76867"/>
    <lineage>
        <taxon>Eukaryota</taxon>
        <taxon>Fungi</taxon>
        <taxon>Dikarya</taxon>
        <taxon>Basidiomycota</taxon>
        <taxon>Agaricomycotina</taxon>
        <taxon>Agaricomycetes</taxon>
        <taxon>Agaricomycetidae</taxon>
        <taxon>Agaricales</taxon>
        <taxon>Agaricineae</taxon>
        <taxon>Hymenogastraceae</taxon>
        <taxon>Hebeloma</taxon>
    </lineage>
</organism>
<protein>
    <submittedName>
        <fullName evidence="3">Uncharacterized protein</fullName>
    </submittedName>
</protein>
<dbReference type="Proteomes" id="UP000053424">
    <property type="component" value="Unassembled WGS sequence"/>
</dbReference>
<keyword evidence="2" id="KW-0812">Transmembrane</keyword>
<name>A0A0C3C490_HEBCY</name>
<feature type="transmembrane region" description="Helical" evidence="2">
    <location>
        <begin position="100"/>
        <end position="124"/>
    </location>
</feature>
<evidence type="ECO:0000313" key="3">
    <source>
        <dbReference type="EMBL" id="KIM38416.1"/>
    </source>
</evidence>